<organism evidence="3 4">
    <name type="scientific">Lineolata rhizophorae</name>
    <dbReference type="NCBI Taxonomy" id="578093"/>
    <lineage>
        <taxon>Eukaryota</taxon>
        <taxon>Fungi</taxon>
        <taxon>Dikarya</taxon>
        <taxon>Ascomycota</taxon>
        <taxon>Pezizomycotina</taxon>
        <taxon>Dothideomycetes</taxon>
        <taxon>Dothideomycetes incertae sedis</taxon>
        <taxon>Lineolatales</taxon>
        <taxon>Lineolataceae</taxon>
        <taxon>Lineolata</taxon>
    </lineage>
</organism>
<sequence length="329" mass="35797">MTQKNLYSPYAAEHAAPNGAGDSRPTAIQIVKDEGMIGVLEGKCAFITGCSSGIGIETARALHVAGANVFMQVRNVQKGEEVIKDIQEHSSSKGKIELIKMELGSFESIRKGSPNQFRELRRTILILDLGVMATPETKTEDGFELQLATNHLAHFLLFQLLKPTLWKSATPSFNSRVVCLSSNGHHSGRLHFDNLNLENTYDPWAAYGQSKLANILMANYIDRVYGPKGIHAASVHPGLIKTGLDKFMDPTLLEAMKTKEQGAATTLWAATGKVWEGKGGKYLENCAVAEPAANASAAAQLGYAPHAYDEKAENKLWEVSCKLVGVRDD</sequence>
<dbReference type="SUPFAM" id="SSF51735">
    <property type="entry name" value="NAD(P)-binding Rossmann-fold domains"/>
    <property type="match status" value="1"/>
</dbReference>
<dbReference type="EMBL" id="MU001690">
    <property type="protein sequence ID" value="KAF2454635.1"/>
    <property type="molecule type" value="Genomic_DNA"/>
</dbReference>
<protein>
    <submittedName>
        <fullName evidence="3">Short chain dehydrogenase</fullName>
    </submittedName>
</protein>
<dbReference type="Gene3D" id="3.40.50.720">
    <property type="entry name" value="NAD(P)-binding Rossmann-like Domain"/>
    <property type="match status" value="1"/>
</dbReference>
<dbReference type="OrthoDB" id="191139at2759"/>
<dbReference type="Pfam" id="PF00106">
    <property type="entry name" value="adh_short"/>
    <property type="match status" value="1"/>
</dbReference>
<gene>
    <name evidence="3" type="ORF">BDY21DRAFT_416613</name>
</gene>
<keyword evidence="4" id="KW-1185">Reference proteome</keyword>
<comment type="similarity">
    <text evidence="1">Belongs to the short-chain dehydrogenases/reductases (SDR) family.</text>
</comment>
<evidence type="ECO:0000256" key="2">
    <source>
        <dbReference type="ARBA" id="ARBA00023002"/>
    </source>
</evidence>
<dbReference type="InterPro" id="IPR002347">
    <property type="entry name" value="SDR_fam"/>
</dbReference>
<name>A0A6A6NS87_9PEZI</name>
<evidence type="ECO:0000313" key="4">
    <source>
        <dbReference type="Proteomes" id="UP000799766"/>
    </source>
</evidence>
<dbReference type="GO" id="GO:0016491">
    <property type="term" value="F:oxidoreductase activity"/>
    <property type="evidence" value="ECO:0007669"/>
    <property type="project" value="UniProtKB-KW"/>
</dbReference>
<accession>A0A6A6NS87</accession>
<reference evidence="3" key="1">
    <citation type="journal article" date="2020" name="Stud. Mycol.">
        <title>101 Dothideomycetes genomes: a test case for predicting lifestyles and emergence of pathogens.</title>
        <authorList>
            <person name="Haridas S."/>
            <person name="Albert R."/>
            <person name="Binder M."/>
            <person name="Bloem J."/>
            <person name="Labutti K."/>
            <person name="Salamov A."/>
            <person name="Andreopoulos B."/>
            <person name="Baker S."/>
            <person name="Barry K."/>
            <person name="Bills G."/>
            <person name="Bluhm B."/>
            <person name="Cannon C."/>
            <person name="Castanera R."/>
            <person name="Culley D."/>
            <person name="Daum C."/>
            <person name="Ezra D."/>
            <person name="Gonzalez J."/>
            <person name="Henrissat B."/>
            <person name="Kuo A."/>
            <person name="Liang C."/>
            <person name="Lipzen A."/>
            <person name="Lutzoni F."/>
            <person name="Magnuson J."/>
            <person name="Mondo S."/>
            <person name="Nolan M."/>
            <person name="Ohm R."/>
            <person name="Pangilinan J."/>
            <person name="Park H.-J."/>
            <person name="Ramirez L."/>
            <person name="Alfaro M."/>
            <person name="Sun H."/>
            <person name="Tritt A."/>
            <person name="Yoshinaga Y."/>
            <person name="Zwiers L.-H."/>
            <person name="Turgeon B."/>
            <person name="Goodwin S."/>
            <person name="Spatafora J."/>
            <person name="Crous P."/>
            <person name="Grigoriev I."/>
        </authorList>
    </citation>
    <scope>NUCLEOTIDE SEQUENCE</scope>
    <source>
        <strain evidence="3">ATCC 16933</strain>
    </source>
</reference>
<dbReference type="Proteomes" id="UP000799766">
    <property type="component" value="Unassembled WGS sequence"/>
</dbReference>
<evidence type="ECO:0000313" key="3">
    <source>
        <dbReference type="EMBL" id="KAF2454635.1"/>
    </source>
</evidence>
<dbReference type="PANTHER" id="PTHR24320:SF272">
    <property type="entry name" value="NAD(P)-BINDING ROSSMANN-FOLD SUPERFAMILY PROTEIN"/>
    <property type="match status" value="1"/>
</dbReference>
<evidence type="ECO:0000256" key="1">
    <source>
        <dbReference type="ARBA" id="ARBA00006484"/>
    </source>
</evidence>
<keyword evidence="2" id="KW-0560">Oxidoreductase</keyword>
<dbReference type="AlphaFoldDB" id="A0A6A6NS87"/>
<dbReference type="InterPro" id="IPR036291">
    <property type="entry name" value="NAD(P)-bd_dom_sf"/>
</dbReference>
<dbReference type="PANTHER" id="PTHR24320">
    <property type="entry name" value="RETINOL DEHYDROGENASE"/>
    <property type="match status" value="1"/>
</dbReference>
<proteinExistence type="inferred from homology"/>
<dbReference type="PRINTS" id="PR00081">
    <property type="entry name" value="GDHRDH"/>
</dbReference>